<feature type="region of interest" description="Disordered" evidence="1">
    <location>
        <begin position="1"/>
        <end position="33"/>
    </location>
</feature>
<feature type="region of interest" description="Disordered" evidence="1">
    <location>
        <begin position="50"/>
        <end position="81"/>
    </location>
</feature>
<evidence type="ECO:0000313" key="2">
    <source>
        <dbReference type="EMBL" id="EXV02358.1"/>
    </source>
</evidence>
<protein>
    <submittedName>
        <fullName evidence="2">Uncharacterized protein</fullName>
    </submittedName>
</protein>
<evidence type="ECO:0000313" key="3">
    <source>
        <dbReference type="Proteomes" id="UP000030151"/>
    </source>
</evidence>
<dbReference type="Proteomes" id="UP000030151">
    <property type="component" value="Unassembled WGS sequence"/>
</dbReference>
<reference evidence="2 3" key="1">
    <citation type="submission" date="2014-02" db="EMBL/GenBank/DDBJ databases">
        <title>The genome sequence of the entomopathogenic fungus Metarhizium robertsii ARSEF 2575.</title>
        <authorList>
            <person name="Giuliano Garisto Donzelli B."/>
            <person name="Roe B.A."/>
            <person name="Macmil S.L."/>
            <person name="Krasnoff S.B."/>
            <person name="Gibson D.M."/>
        </authorList>
    </citation>
    <scope>NUCLEOTIDE SEQUENCE [LARGE SCALE GENOMIC DNA]</scope>
    <source>
        <strain evidence="2 3">ARSEF 2575</strain>
    </source>
</reference>
<feature type="compositionally biased region" description="Low complexity" evidence="1">
    <location>
        <begin position="9"/>
        <end position="28"/>
    </location>
</feature>
<organism evidence="2 3">
    <name type="scientific">Metarhizium robertsii</name>
    <dbReference type="NCBI Taxonomy" id="568076"/>
    <lineage>
        <taxon>Eukaryota</taxon>
        <taxon>Fungi</taxon>
        <taxon>Dikarya</taxon>
        <taxon>Ascomycota</taxon>
        <taxon>Pezizomycotina</taxon>
        <taxon>Sordariomycetes</taxon>
        <taxon>Hypocreomycetidae</taxon>
        <taxon>Hypocreales</taxon>
        <taxon>Clavicipitaceae</taxon>
        <taxon>Metarhizium</taxon>
    </lineage>
</organism>
<dbReference type="OrthoDB" id="3993201at2759"/>
<name>A0A0A1UYD4_9HYPO</name>
<comment type="caution">
    <text evidence="2">The sequence shown here is derived from an EMBL/GenBank/DDBJ whole genome shotgun (WGS) entry which is preliminary data.</text>
</comment>
<feature type="compositionally biased region" description="Polar residues" evidence="1">
    <location>
        <begin position="57"/>
        <end position="78"/>
    </location>
</feature>
<dbReference type="HOGENOM" id="CLU_111200_0_0_1"/>
<accession>A0A0A1UYD4</accession>
<dbReference type="eggNOG" id="ENOG502T426">
    <property type="taxonomic scope" value="Eukaryota"/>
</dbReference>
<dbReference type="AlphaFoldDB" id="A0A0A1UYD4"/>
<sequence>MSRVTAPMSKISRALSASSSSIAARSASPLLDSSAHSAGAVLMPKYAELLRNRSSEPSDSSRGLATTHRPTPQPSLANRSKPLMQTFHSSARDSMMHTSTTHIDAAVLPSMSSLASSSRADQGPRVPLLPDNYGAAHSPLASDDAVRPEVTIVAADPDNVVPGAPLSGVEGIGLDGIELKFMHDDAGQPKADESSGMIRDIWKGMVEDVFGGTPKKAV</sequence>
<dbReference type="EMBL" id="JELW01000005">
    <property type="protein sequence ID" value="EXV02358.1"/>
    <property type="molecule type" value="Genomic_DNA"/>
</dbReference>
<gene>
    <name evidence="2" type="ORF">X797_004488</name>
</gene>
<proteinExistence type="predicted"/>
<evidence type="ECO:0000256" key="1">
    <source>
        <dbReference type="SAM" id="MobiDB-lite"/>
    </source>
</evidence>